<organism evidence="1">
    <name type="scientific">Anguilla anguilla</name>
    <name type="common">European freshwater eel</name>
    <name type="synonym">Muraena anguilla</name>
    <dbReference type="NCBI Taxonomy" id="7936"/>
    <lineage>
        <taxon>Eukaryota</taxon>
        <taxon>Metazoa</taxon>
        <taxon>Chordata</taxon>
        <taxon>Craniata</taxon>
        <taxon>Vertebrata</taxon>
        <taxon>Euteleostomi</taxon>
        <taxon>Actinopterygii</taxon>
        <taxon>Neopterygii</taxon>
        <taxon>Teleostei</taxon>
        <taxon>Anguilliformes</taxon>
        <taxon>Anguillidae</taxon>
        <taxon>Anguilla</taxon>
    </lineage>
</organism>
<reference evidence="1" key="2">
    <citation type="journal article" date="2015" name="Fish Shellfish Immunol.">
        <title>Early steps in the European eel (Anguilla anguilla)-Vibrio vulnificus interaction in the gills: Role of the RtxA13 toxin.</title>
        <authorList>
            <person name="Callol A."/>
            <person name="Pajuelo D."/>
            <person name="Ebbesson L."/>
            <person name="Teles M."/>
            <person name="MacKenzie S."/>
            <person name="Amaro C."/>
        </authorList>
    </citation>
    <scope>NUCLEOTIDE SEQUENCE</scope>
</reference>
<evidence type="ECO:0000313" key="1">
    <source>
        <dbReference type="EMBL" id="JAH52406.1"/>
    </source>
</evidence>
<proteinExistence type="predicted"/>
<protein>
    <submittedName>
        <fullName evidence="1">Uncharacterized protein</fullName>
    </submittedName>
</protein>
<reference evidence="1" key="1">
    <citation type="submission" date="2014-11" db="EMBL/GenBank/DDBJ databases">
        <authorList>
            <person name="Amaro Gonzalez C."/>
        </authorList>
    </citation>
    <scope>NUCLEOTIDE SEQUENCE</scope>
</reference>
<name>A0A0E9TFN4_ANGAN</name>
<accession>A0A0E9TFN4</accession>
<dbReference type="AlphaFoldDB" id="A0A0E9TFN4"/>
<sequence length="33" mass="3638">MEILFGIAVLAVLPRDMNSHSKILNGQNKLTTI</sequence>
<dbReference type="EMBL" id="GBXM01056171">
    <property type="protein sequence ID" value="JAH52406.1"/>
    <property type="molecule type" value="Transcribed_RNA"/>
</dbReference>